<dbReference type="InParanoid" id="A0A3Q7IHA8"/>
<dbReference type="AlphaFoldDB" id="A0A3Q7IHA8"/>
<dbReference type="Proteomes" id="UP000004994">
    <property type="component" value="Chromosome 10"/>
</dbReference>
<name>A0A3Q7IHA8_SOLLC</name>
<dbReference type="Gene3D" id="3.30.465.10">
    <property type="match status" value="1"/>
</dbReference>
<reference evidence="1" key="2">
    <citation type="submission" date="2019-01" db="UniProtKB">
        <authorList>
            <consortium name="EnsemblPlants"/>
        </authorList>
    </citation>
    <scope>IDENTIFICATION</scope>
    <source>
        <strain evidence="1">cv. Heinz 1706</strain>
    </source>
</reference>
<keyword evidence="2" id="KW-1185">Reference proteome</keyword>
<proteinExistence type="predicted"/>
<dbReference type="InterPro" id="IPR016169">
    <property type="entry name" value="FAD-bd_PCMH_sub2"/>
</dbReference>
<dbReference type="EnsemblPlants" id="Solyc10g054500.1.1">
    <property type="protein sequence ID" value="Solyc10g054500.1.1.1"/>
    <property type="gene ID" value="Solyc10g054500.1"/>
</dbReference>
<dbReference type="PANTHER" id="PTHR32448">
    <property type="entry name" value="OS08G0158400 PROTEIN"/>
    <property type="match status" value="1"/>
</dbReference>
<dbReference type="Gene3D" id="3.40.462.20">
    <property type="match status" value="1"/>
</dbReference>
<protein>
    <submittedName>
        <fullName evidence="1">Uncharacterized protein</fullName>
    </submittedName>
</protein>
<dbReference type="Gramene" id="Solyc10g054500.1.1">
    <property type="protein sequence ID" value="Solyc10g054500.1.1.1"/>
    <property type="gene ID" value="Solyc10g054500.1"/>
</dbReference>
<accession>A0A3Q7IHA8</accession>
<evidence type="ECO:0000313" key="1">
    <source>
        <dbReference type="EnsemblPlants" id="Solyc10g054500.1.1.1"/>
    </source>
</evidence>
<reference evidence="1" key="1">
    <citation type="journal article" date="2012" name="Nature">
        <title>The tomato genome sequence provides insights into fleshy fruit evolution.</title>
        <authorList>
            <consortium name="Tomato Genome Consortium"/>
        </authorList>
    </citation>
    <scope>NUCLEOTIDE SEQUENCE [LARGE SCALE GENOMIC DNA]</scope>
    <source>
        <strain evidence="1">cv. Heinz 1706</strain>
    </source>
</reference>
<evidence type="ECO:0000313" key="2">
    <source>
        <dbReference type="Proteomes" id="UP000004994"/>
    </source>
</evidence>
<sequence>MNANFPELGLKMEDCMEINWIKSVLYFTGYQKVEPLEVLQDRKTQYKRNFKAK</sequence>
<dbReference type="PaxDb" id="4081-Solyc10g054500.1.1"/>
<organism evidence="1">
    <name type="scientific">Solanum lycopersicum</name>
    <name type="common">Tomato</name>
    <name type="synonym">Lycopersicon esculentum</name>
    <dbReference type="NCBI Taxonomy" id="4081"/>
    <lineage>
        <taxon>Eukaryota</taxon>
        <taxon>Viridiplantae</taxon>
        <taxon>Streptophyta</taxon>
        <taxon>Embryophyta</taxon>
        <taxon>Tracheophyta</taxon>
        <taxon>Spermatophyta</taxon>
        <taxon>Magnoliopsida</taxon>
        <taxon>eudicotyledons</taxon>
        <taxon>Gunneridae</taxon>
        <taxon>Pentapetalae</taxon>
        <taxon>asterids</taxon>
        <taxon>lamiids</taxon>
        <taxon>Solanales</taxon>
        <taxon>Solanaceae</taxon>
        <taxon>Solanoideae</taxon>
        <taxon>Solaneae</taxon>
        <taxon>Solanum</taxon>
        <taxon>Solanum subgen. Lycopersicon</taxon>
    </lineage>
</organism>
<dbReference type="STRING" id="4081.A0A3Q7IHA8"/>